<dbReference type="RefSeq" id="WP_326506973.1">
    <property type="nucleotide sequence ID" value="NZ_JAWIIV010000010.1"/>
</dbReference>
<keyword evidence="2" id="KW-0812">Transmembrane</keyword>
<evidence type="ECO:0000256" key="2">
    <source>
        <dbReference type="SAM" id="Phobius"/>
    </source>
</evidence>
<evidence type="ECO:0000256" key="1">
    <source>
        <dbReference type="SAM" id="MobiDB-lite"/>
    </source>
</evidence>
<keyword evidence="4" id="KW-1185">Reference proteome</keyword>
<organism evidence="3 4">
    <name type="scientific">Noviherbaspirillum album</name>
    <dbReference type="NCBI Taxonomy" id="3080276"/>
    <lineage>
        <taxon>Bacteria</taxon>
        <taxon>Pseudomonadati</taxon>
        <taxon>Pseudomonadota</taxon>
        <taxon>Betaproteobacteria</taxon>
        <taxon>Burkholderiales</taxon>
        <taxon>Oxalobacteraceae</taxon>
        <taxon>Noviherbaspirillum</taxon>
    </lineage>
</organism>
<protein>
    <submittedName>
        <fullName evidence="3">Uncharacterized protein</fullName>
    </submittedName>
</protein>
<feature type="transmembrane region" description="Helical" evidence="2">
    <location>
        <begin position="88"/>
        <end position="105"/>
    </location>
</feature>
<evidence type="ECO:0000313" key="3">
    <source>
        <dbReference type="EMBL" id="MEC4720263.1"/>
    </source>
</evidence>
<keyword evidence="2" id="KW-1133">Transmembrane helix</keyword>
<gene>
    <name evidence="3" type="ORF">RY831_13970</name>
</gene>
<dbReference type="Proteomes" id="UP001352263">
    <property type="component" value="Unassembled WGS sequence"/>
</dbReference>
<reference evidence="3 4" key="1">
    <citation type="submission" date="2023-10" db="EMBL/GenBank/DDBJ databases">
        <title>Noviherbaspirillum sp. CPCC 100848 genome assembly.</title>
        <authorList>
            <person name="Li X.Y."/>
            <person name="Fang X.M."/>
        </authorList>
    </citation>
    <scope>NUCLEOTIDE SEQUENCE [LARGE SCALE GENOMIC DNA]</scope>
    <source>
        <strain evidence="3 4">CPCC 100848</strain>
    </source>
</reference>
<sequence length="254" mass="28959">MTHIKNEKVSEPATGISPNSRQDNCAVQTLPDHKIHKKPRHDETVDFAVICTINEKQPNEKHPASSIHRSQAMVKSGMRRLTAKRDWLGYKIIILATMIFTNAYASERLNNKVQLSLWDAIYNLEQQMPLSKASIEKLLGTTLFEIEYDPNFIKLAGPGPTLRDGIILSKLNLMLESSPNLGNKRAFAMELRGTCVTIHDVRRNFGDVELAQIPRGKSRQETAVWTVKRSQWDISFGFKEEQPDCLFRISFRKP</sequence>
<accession>A0ABU6J9D1</accession>
<name>A0ABU6J9D1_9BURK</name>
<feature type="compositionally biased region" description="Basic and acidic residues" evidence="1">
    <location>
        <begin position="1"/>
        <end position="10"/>
    </location>
</feature>
<dbReference type="EMBL" id="JAWIIV010000010">
    <property type="protein sequence ID" value="MEC4720263.1"/>
    <property type="molecule type" value="Genomic_DNA"/>
</dbReference>
<evidence type="ECO:0000313" key="4">
    <source>
        <dbReference type="Proteomes" id="UP001352263"/>
    </source>
</evidence>
<comment type="caution">
    <text evidence="3">The sequence shown here is derived from an EMBL/GenBank/DDBJ whole genome shotgun (WGS) entry which is preliminary data.</text>
</comment>
<proteinExistence type="predicted"/>
<keyword evidence="2" id="KW-0472">Membrane</keyword>
<feature type="region of interest" description="Disordered" evidence="1">
    <location>
        <begin position="1"/>
        <end position="24"/>
    </location>
</feature>